<keyword evidence="2" id="KW-1185">Reference proteome</keyword>
<dbReference type="Proteomes" id="UP000298484">
    <property type="component" value="Unassembled WGS sequence"/>
</dbReference>
<dbReference type="SUPFAM" id="SSF52833">
    <property type="entry name" value="Thioredoxin-like"/>
    <property type="match status" value="1"/>
</dbReference>
<gene>
    <name evidence="1" type="ORF">E4U82_10365</name>
</gene>
<evidence type="ECO:0000313" key="2">
    <source>
        <dbReference type="Proteomes" id="UP000298484"/>
    </source>
</evidence>
<name>A0A4Y9AA78_9BACI</name>
<sequence length="187" mass="22003">MDLNQWFEKGMDPDTYIESMQENKNNLLHIYNHFTPPENDAFTQKLAERNLRVIVLTEDWCGDAMLNIPVLLHMAEQADTPVKLLLRDQNLELMDQYLTNGTSRSIPIFIFIDEDGNEVAKWGPRAEKIQQFVDESQQKLPSKEDEDYKEKAREMYLFMSKTFRDNPDFWQDVYASIQSTLETNVDL</sequence>
<evidence type="ECO:0000313" key="1">
    <source>
        <dbReference type="EMBL" id="TFJ92799.1"/>
    </source>
</evidence>
<reference evidence="1 2" key="1">
    <citation type="submission" date="2019-03" db="EMBL/GenBank/DDBJ databases">
        <title>Genome sequence of Lentibacillus salicampi ATCC BAA-719.</title>
        <authorList>
            <person name="Maclea K.S."/>
            <person name="Simoes Junior M."/>
        </authorList>
    </citation>
    <scope>NUCLEOTIDE SEQUENCE [LARGE SCALE GENOMIC DNA]</scope>
    <source>
        <strain evidence="1 2">ATCC BAA-719</strain>
    </source>
</reference>
<dbReference type="Pfam" id="PF14595">
    <property type="entry name" value="Thioredoxin_9"/>
    <property type="match status" value="1"/>
</dbReference>
<protein>
    <submittedName>
        <fullName evidence="1">Thioredoxin family protein</fullName>
    </submittedName>
</protein>
<accession>A0A4Y9AA78</accession>
<proteinExistence type="predicted"/>
<dbReference type="InterPro" id="IPR036249">
    <property type="entry name" value="Thioredoxin-like_sf"/>
</dbReference>
<dbReference type="OrthoDB" id="6120799at2"/>
<dbReference type="Gene3D" id="3.40.30.10">
    <property type="entry name" value="Glutaredoxin"/>
    <property type="match status" value="1"/>
</dbReference>
<organism evidence="1 2">
    <name type="scientific">Lentibacillus salicampi</name>
    <dbReference type="NCBI Taxonomy" id="175306"/>
    <lineage>
        <taxon>Bacteria</taxon>
        <taxon>Bacillati</taxon>
        <taxon>Bacillota</taxon>
        <taxon>Bacilli</taxon>
        <taxon>Bacillales</taxon>
        <taxon>Bacillaceae</taxon>
        <taxon>Lentibacillus</taxon>
    </lineage>
</organism>
<dbReference type="AlphaFoldDB" id="A0A4Y9AA78"/>
<dbReference type="RefSeq" id="WP_135110127.1">
    <property type="nucleotide sequence ID" value="NZ_SRHY01000015.1"/>
</dbReference>
<dbReference type="EMBL" id="SRHY01000015">
    <property type="protein sequence ID" value="TFJ92799.1"/>
    <property type="molecule type" value="Genomic_DNA"/>
</dbReference>
<comment type="caution">
    <text evidence="1">The sequence shown here is derived from an EMBL/GenBank/DDBJ whole genome shotgun (WGS) entry which is preliminary data.</text>
</comment>